<dbReference type="PANTHER" id="PTHR13132:SF29">
    <property type="entry name" value="ALPHA-(1,6)-FUCOSYLTRANSFERASE"/>
    <property type="match status" value="1"/>
</dbReference>
<dbReference type="GO" id="GO:0006487">
    <property type="term" value="P:protein N-linked glycosylation"/>
    <property type="evidence" value="ECO:0007669"/>
    <property type="project" value="TreeGrafter"/>
</dbReference>
<evidence type="ECO:0000313" key="2">
    <source>
        <dbReference type="EMBL" id="RKU42152.1"/>
    </source>
</evidence>
<keyword evidence="1" id="KW-0472">Membrane</keyword>
<keyword evidence="1" id="KW-0812">Transmembrane</keyword>
<keyword evidence="1" id="KW-1133">Transmembrane helix</keyword>
<dbReference type="PANTHER" id="PTHR13132">
    <property type="entry name" value="ALPHA- 1,6 -FUCOSYLTRANSFERASE"/>
    <property type="match status" value="1"/>
</dbReference>
<name>A0A420Y2Q5_9PEZI</name>
<protein>
    <submittedName>
        <fullName evidence="2">Uncharacterized protein</fullName>
    </submittedName>
</protein>
<proteinExistence type="predicted"/>
<dbReference type="EMBL" id="QVQW01000061">
    <property type="protein sequence ID" value="RKU42152.1"/>
    <property type="molecule type" value="Genomic_DNA"/>
</dbReference>
<dbReference type="Proteomes" id="UP000275385">
    <property type="component" value="Unassembled WGS sequence"/>
</dbReference>
<feature type="transmembrane region" description="Helical" evidence="1">
    <location>
        <begin position="84"/>
        <end position="101"/>
    </location>
</feature>
<reference evidence="2 3" key="1">
    <citation type="submission" date="2018-08" db="EMBL/GenBank/DDBJ databases">
        <title>Draft genome of the lignicolous fungus Coniochaeta pulveracea.</title>
        <authorList>
            <person name="Borstlap C.J."/>
            <person name="De Witt R.N."/>
            <person name="Botha A."/>
            <person name="Volschenk H."/>
        </authorList>
    </citation>
    <scope>NUCLEOTIDE SEQUENCE [LARGE SCALE GENOMIC DNA]</scope>
    <source>
        <strain evidence="2 3">CAB683</strain>
    </source>
</reference>
<dbReference type="GO" id="GO:0046921">
    <property type="term" value="F:alpha-(1-&gt;6)-fucosyltransferase activity"/>
    <property type="evidence" value="ECO:0007669"/>
    <property type="project" value="TreeGrafter"/>
</dbReference>
<evidence type="ECO:0000313" key="3">
    <source>
        <dbReference type="Proteomes" id="UP000275385"/>
    </source>
</evidence>
<dbReference type="AlphaFoldDB" id="A0A420Y2Q5"/>
<organism evidence="2 3">
    <name type="scientific">Coniochaeta pulveracea</name>
    <dbReference type="NCBI Taxonomy" id="177199"/>
    <lineage>
        <taxon>Eukaryota</taxon>
        <taxon>Fungi</taxon>
        <taxon>Dikarya</taxon>
        <taxon>Ascomycota</taxon>
        <taxon>Pezizomycotina</taxon>
        <taxon>Sordariomycetes</taxon>
        <taxon>Sordariomycetidae</taxon>
        <taxon>Coniochaetales</taxon>
        <taxon>Coniochaetaceae</taxon>
        <taxon>Coniochaeta</taxon>
    </lineage>
</organism>
<sequence>MPPTLDLSRTRHSKMIVSPPRINLRRAASYNHADRGPLSSTSSRFSFNHLLFSPPPSPGLPALVPTRPRQASGSKLLPVRPSRALRYLVWISCVLFIYYLTRLTVVRRPVVRALSWTYHAHNEYEMVEAEENLPDFPTPIAVTDKRGRAKWTISIPPSYDFPLSTGQYADLAAQCKEISERVQALHSNHGLPQTILGPFSGPSLDDRHFVDVKEAKAEGLLRGWSVKLSRVGKHGLPGNIIGESNSAQSTEQQPICHKSMTFVLESADAGLGKMLMQLWTAYGIALNEGRAFFIDDSRWAYGKYTDIFLPPPSPGCRPPPRHEMTPCPRQARHLVVSSATVGDVLIPHQAAIPETAAATAAQKDAFHLARKGYDALFHLNAEDAAYVSSRISEFATRRTDSPGNSKSTHPGLAIGLHIRRGDCHPLEYQYRASYIPTDVYIERAREILETAFNHSAPHRAEDTAAKKHSFLVLASDDPTVYDSEEIRRSSIPVLRAQDRIKLASKAAIHQAKGEPDRAVMRKFVDETFGWEGGFFASMFHHLGTSGVGGKNGAEETPNADSMRLRSLIGRAYVMDLAVLGRASDVVVCTVSAAGCRTLGVMMGWDRGIERGAWVNVDGHYGWGGVEF</sequence>
<keyword evidence="3" id="KW-1185">Reference proteome</keyword>
<accession>A0A420Y2Q5</accession>
<comment type="caution">
    <text evidence="2">The sequence shown here is derived from an EMBL/GenBank/DDBJ whole genome shotgun (WGS) entry which is preliminary data.</text>
</comment>
<dbReference type="OrthoDB" id="2392789at2759"/>
<evidence type="ECO:0000256" key="1">
    <source>
        <dbReference type="SAM" id="Phobius"/>
    </source>
</evidence>
<gene>
    <name evidence="2" type="ORF">DL546_005782</name>
</gene>